<accession>A0A6J4UL49</accession>
<reference evidence="2" key="1">
    <citation type="submission" date="2020-02" db="EMBL/GenBank/DDBJ databases">
        <authorList>
            <person name="Meier V. D."/>
        </authorList>
    </citation>
    <scope>NUCLEOTIDE SEQUENCE</scope>
    <source>
        <strain evidence="2">AVDCRST_MAG18</strain>
    </source>
</reference>
<feature type="compositionally biased region" description="Basic and acidic residues" evidence="1">
    <location>
        <begin position="80"/>
        <end position="94"/>
    </location>
</feature>
<gene>
    <name evidence="2" type="ORF">AVDCRST_MAG18-516</name>
</gene>
<evidence type="ECO:0000256" key="1">
    <source>
        <dbReference type="SAM" id="MobiDB-lite"/>
    </source>
</evidence>
<evidence type="ECO:0000313" key="2">
    <source>
        <dbReference type="EMBL" id="CAA9553611.1"/>
    </source>
</evidence>
<feature type="compositionally biased region" description="Basic and acidic residues" evidence="1">
    <location>
        <begin position="108"/>
        <end position="125"/>
    </location>
</feature>
<organism evidence="2">
    <name type="scientific">uncultured Thermomicrobiales bacterium</name>
    <dbReference type="NCBI Taxonomy" id="1645740"/>
    <lineage>
        <taxon>Bacteria</taxon>
        <taxon>Pseudomonadati</taxon>
        <taxon>Thermomicrobiota</taxon>
        <taxon>Thermomicrobia</taxon>
        <taxon>Thermomicrobiales</taxon>
        <taxon>environmental samples</taxon>
    </lineage>
</organism>
<dbReference type="EMBL" id="CADCWN010000035">
    <property type="protein sequence ID" value="CAA9553611.1"/>
    <property type="molecule type" value="Genomic_DNA"/>
</dbReference>
<feature type="non-terminal residue" evidence="2">
    <location>
        <position position="1"/>
    </location>
</feature>
<feature type="region of interest" description="Disordered" evidence="1">
    <location>
        <begin position="56"/>
        <end position="137"/>
    </location>
</feature>
<protein>
    <submittedName>
        <fullName evidence="2">Uncharacterized protein</fullName>
    </submittedName>
</protein>
<dbReference type="AlphaFoldDB" id="A0A6J4UL49"/>
<sequence>GRSAYHRRAVRLHRALRGRGRAADLRRFRVASAVPQHDHPGALERRVGLGAARVVPGRRRIREPHQPPRPRRTPALSRRLQRDGDPLPLRRDPLCLEDGAAGRQPLPDARRGARAAGRDGTRDPLGRGAGNRLRAGM</sequence>
<proteinExistence type="predicted"/>
<name>A0A6J4UL49_9BACT</name>
<feature type="non-terminal residue" evidence="2">
    <location>
        <position position="137"/>
    </location>
</feature>
<feature type="compositionally biased region" description="Basic residues" evidence="1">
    <location>
        <begin position="56"/>
        <end position="72"/>
    </location>
</feature>